<dbReference type="InterPro" id="IPR043522">
    <property type="entry name" value="DDIAS"/>
</dbReference>
<dbReference type="GO" id="GO:0005737">
    <property type="term" value="C:cytoplasm"/>
    <property type="evidence" value="ECO:0007669"/>
    <property type="project" value="TreeGrafter"/>
</dbReference>
<evidence type="ECO:0000313" key="3">
    <source>
        <dbReference type="EMBL" id="KAG9471056.1"/>
    </source>
</evidence>
<dbReference type="GO" id="GO:1902230">
    <property type="term" value="P:negative regulation of intrinsic apoptotic signaling pathway in response to DNA damage"/>
    <property type="evidence" value="ECO:0007669"/>
    <property type="project" value="InterPro"/>
</dbReference>
<reference evidence="3" key="1">
    <citation type="thesis" date="2020" institute="ProQuest LLC" country="789 East Eisenhower Parkway, Ann Arbor, MI, USA">
        <title>Comparative Genomics and Chromosome Evolution.</title>
        <authorList>
            <person name="Mudd A.B."/>
        </authorList>
    </citation>
    <scope>NUCLEOTIDE SEQUENCE</scope>
    <source>
        <strain evidence="3">HN-11 Male</strain>
        <tissue evidence="3">Kidney and liver</tissue>
    </source>
</reference>
<name>A0A8J6ELF2_ELECQ</name>
<organism evidence="3 4">
    <name type="scientific">Eleutherodactylus coqui</name>
    <name type="common">Puerto Rican coqui</name>
    <dbReference type="NCBI Taxonomy" id="57060"/>
    <lineage>
        <taxon>Eukaryota</taxon>
        <taxon>Metazoa</taxon>
        <taxon>Chordata</taxon>
        <taxon>Craniata</taxon>
        <taxon>Vertebrata</taxon>
        <taxon>Euteleostomi</taxon>
        <taxon>Amphibia</taxon>
        <taxon>Batrachia</taxon>
        <taxon>Anura</taxon>
        <taxon>Neobatrachia</taxon>
        <taxon>Hyloidea</taxon>
        <taxon>Eleutherodactylidae</taxon>
        <taxon>Eleutherodactylinae</taxon>
        <taxon>Eleutherodactylus</taxon>
        <taxon>Eleutherodactylus</taxon>
    </lineage>
</organism>
<evidence type="ECO:0000313" key="4">
    <source>
        <dbReference type="Proteomes" id="UP000770717"/>
    </source>
</evidence>
<proteinExistence type="predicted"/>
<protein>
    <recommendedName>
        <fullName evidence="2">Replication factor A C-terminal domain-containing protein</fullName>
    </recommendedName>
</protein>
<dbReference type="PANTHER" id="PTHR35537">
    <property type="entry name" value="DNA DAMAGE-INDUCIBLE APOPTOSIS SUPPRESSOR PROTEIN DDIAS"/>
    <property type="match status" value="1"/>
</dbReference>
<dbReference type="AlphaFoldDB" id="A0A8J6ELF2"/>
<feature type="region of interest" description="Disordered" evidence="1">
    <location>
        <begin position="398"/>
        <end position="423"/>
    </location>
</feature>
<feature type="compositionally biased region" description="Low complexity" evidence="1">
    <location>
        <begin position="311"/>
        <end position="325"/>
    </location>
</feature>
<feature type="domain" description="Replication factor A C-terminal" evidence="2">
    <location>
        <begin position="26"/>
        <end position="112"/>
    </location>
</feature>
<dbReference type="GO" id="GO:0005634">
    <property type="term" value="C:nucleus"/>
    <property type="evidence" value="ECO:0007669"/>
    <property type="project" value="TreeGrafter"/>
</dbReference>
<dbReference type="InterPro" id="IPR012340">
    <property type="entry name" value="NA-bd_OB-fold"/>
</dbReference>
<feature type="region of interest" description="Disordered" evidence="1">
    <location>
        <begin position="303"/>
        <end position="325"/>
    </location>
</feature>
<dbReference type="InterPro" id="IPR013955">
    <property type="entry name" value="Rep_factor-A_C"/>
</dbReference>
<evidence type="ECO:0000256" key="1">
    <source>
        <dbReference type="SAM" id="MobiDB-lite"/>
    </source>
</evidence>
<dbReference type="SUPFAM" id="SSF50249">
    <property type="entry name" value="Nucleic acid-binding proteins"/>
    <property type="match status" value="1"/>
</dbReference>
<dbReference type="Gene3D" id="2.40.50.140">
    <property type="entry name" value="Nucleic acid-binding proteins"/>
    <property type="match status" value="1"/>
</dbReference>
<dbReference type="Proteomes" id="UP000770717">
    <property type="component" value="Unassembled WGS sequence"/>
</dbReference>
<evidence type="ECO:0000259" key="2">
    <source>
        <dbReference type="Pfam" id="PF08646"/>
    </source>
</evidence>
<dbReference type="PANTHER" id="PTHR35537:SF1">
    <property type="entry name" value="DNA DAMAGE-INDUCED APOPTOSIS SUPPRESSOR PROTEIN"/>
    <property type="match status" value="1"/>
</dbReference>
<dbReference type="EMBL" id="WNTK01000191">
    <property type="protein sequence ID" value="KAG9471056.1"/>
    <property type="molecule type" value="Genomic_DNA"/>
</dbReference>
<keyword evidence="4" id="KW-1185">Reference proteome</keyword>
<gene>
    <name evidence="3" type="ORF">GDO78_016021</name>
</gene>
<comment type="caution">
    <text evidence="3">The sequence shown here is derived from an EMBL/GenBank/DDBJ whole genome shotgun (WGS) entry which is preliminary data.</text>
</comment>
<sequence length="842" mass="93714">MTSDLSFCRCSGGAALMNVQRRFLLGTVLSIQDRSFIYPACQNCCSRLILTACRYECHKCGTSYKEAAHRYKLCMKVSEERRLHIITVFGKCVEKLFGASANSLHSRLQDSSQLSRDLEDGDAQDLLFQAVERCLIGRSFIFAVKMPENVDRSDSLHVVACQIIFLHDDPTSCTVLSYFNQLVAPVRSKNSINLNIDVSTETTNQDLELSEGDSSLQQSWSRYADYWQQSLGLVSSPLGNTLSQHCSFQPSECSRAESVLYPEALTPLNTTVSTQKKMKGTDTVTHCSSILSISTPRVKCSSSEHLHTNAPHHSPQNSSHFQSFSSKSEKVFGQESYLQNICKSGSQRSQSCSMHSMQVPPQPAEIHQAKEEIWEDFPFSESLSEFIAKIEDHEDIRHQLTAKESTSTSDRKEGRRPSCSLMNLPDAQPTINYTVGKQTPHCNFDEDSNTHVFNHHSKGTRRDGTSLVAKTCPSADLSTFQESFEKSNLLDALSRASAKEQNWQSPTCPKMLSNGMYISDGLEMCSFIDDLEKSAMSLGDLISSCRHVDDEPKSSDEDNTKITSEVKSAMTGDNYNASADLFEVSNNPEDDGTSHSQCIDRGQGRLLFSISDSPCTGVLPHRRRVSRISVSSSSEAWKILPIGGFIPNMQSTPILRRLSHPNRLTIDTWRINTGSNLKSSTVSIRTKSTSTIRYIFLKNMRQRKSTIFYGLPENYSLWSPTLPPFLNPEGSTALTPKYRRTLPACQPAKGGTVLENTENYSNQTCHEGSDDKDTMTGREGLIKHVSEALDTSDVLSPGNRLVQEGEDGLCSAQLLPSDWSPELFSGKLNVSPPSDRLQRRLF</sequence>
<accession>A0A8J6ELF2</accession>
<dbReference type="Pfam" id="PF08646">
    <property type="entry name" value="Rep_fac-A_C"/>
    <property type="match status" value="1"/>
</dbReference>
<dbReference type="OrthoDB" id="9948238at2759"/>